<feature type="transmembrane region" description="Helical" evidence="8">
    <location>
        <begin position="49"/>
        <end position="65"/>
    </location>
</feature>
<comment type="similarity">
    <text evidence="3 8">Belongs to the PIGW family.</text>
</comment>
<reference evidence="10 11" key="1">
    <citation type="submission" date="2018-11" db="EMBL/GenBank/DDBJ databases">
        <title>Genome sequence of Saitozyma podzolica DSM 27192.</title>
        <authorList>
            <person name="Aliyu H."/>
            <person name="Gorte O."/>
            <person name="Ochsenreither K."/>
        </authorList>
    </citation>
    <scope>NUCLEOTIDE SEQUENCE [LARGE SCALE GENOMIC DNA]</scope>
    <source>
        <strain evidence="10 11">DSM 27192</strain>
    </source>
</reference>
<feature type="compositionally biased region" description="Polar residues" evidence="9">
    <location>
        <begin position="207"/>
        <end position="219"/>
    </location>
</feature>
<dbReference type="GO" id="GO:0072659">
    <property type="term" value="P:protein localization to plasma membrane"/>
    <property type="evidence" value="ECO:0007669"/>
    <property type="project" value="TreeGrafter"/>
</dbReference>
<dbReference type="Pfam" id="PF06423">
    <property type="entry name" value="GWT1"/>
    <property type="match status" value="2"/>
</dbReference>
<keyword evidence="8" id="KW-0012">Acyltransferase</keyword>
<comment type="pathway">
    <text evidence="2 8">Glycolipid biosynthesis; glycosylphosphatidylinositol-anchor biosynthesis.</text>
</comment>
<feature type="transmembrane region" description="Helical" evidence="8">
    <location>
        <begin position="421"/>
        <end position="439"/>
    </location>
</feature>
<keyword evidence="8" id="KW-0808">Transferase</keyword>
<dbReference type="InterPro" id="IPR009447">
    <property type="entry name" value="PIGW/GWT1"/>
</dbReference>
<dbReference type="UniPathway" id="UPA00196"/>
<feature type="region of interest" description="Disordered" evidence="9">
    <location>
        <begin position="149"/>
        <end position="234"/>
    </location>
</feature>
<keyword evidence="11" id="KW-1185">Reference proteome</keyword>
<dbReference type="STRING" id="1890683.A0A427YL12"/>
<dbReference type="GO" id="GO:0032216">
    <property type="term" value="F:glucosaminyl-phosphatidylinositol O-acyltransferase activity"/>
    <property type="evidence" value="ECO:0007669"/>
    <property type="project" value="TreeGrafter"/>
</dbReference>
<name>A0A427YL12_9TREE</name>
<dbReference type="GO" id="GO:0005789">
    <property type="term" value="C:endoplasmic reticulum membrane"/>
    <property type="evidence" value="ECO:0007669"/>
    <property type="project" value="UniProtKB-SubCell"/>
</dbReference>
<dbReference type="Proteomes" id="UP000279259">
    <property type="component" value="Unassembled WGS sequence"/>
</dbReference>
<evidence type="ECO:0000256" key="7">
    <source>
        <dbReference type="ARBA" id="ARBA00023136"/>
    </source>
</evidence>
<evidence type="ECO:0000313" key="11">
    <source>
        <dbReference type="Proteomes" id="UP000279259"/>
    </source>
</evidence>
<evidence type="ECO:0000256" key="2">
    <source>
        <dbReference type="ARBA" id="ARBA00004687"/>
    </source>
</evidence>
<evidence type="ECO:0000313" key="10">
    <source>
        <dbReference type="EMBL" id="RSH91756.1"/>
    </source>
</evidence>
<keyword evidence="7 8" id="KW-0472">Membrane</keyword>
<feature type="transmembrane region" description="Helical" evidence="8">
    <location>
        <begin position="504"/>
        <end position="522"/>
    </location>
</feature>
<feature type="transmembrane region" description="Helical" evidence="8">
    <location>
        <begin position="534"/>
        <end position="553"/>
    </location>
</feature>
<evidence type="ECO:0000256" key="3">
    <source>
        <dbReference type="ARBA" id="ARBA00007559"/>
    </source>
</evidence>
<comment type="subcellular location">
    <subcellularLocation>
        <location evidence="8">Endoplasmic reticulum membrane</location>
        <topology evidence="8">Multi-pass membrane protein</topology>
    </subcellularLocation>
    <subcellularLocation>
        <location evidence="1">Membrane</location>
        <topology evidence="1">Multi-pass membrane protein</topology>
    </subcellularLocation>
</comment>
<feature type="compositionally biased region" description="Low complexity" evidence="9">
    <location>
        <begin position="221"/>
        <end position="234"/>
    </location>
</feature>
<feature type="transmembrane region" description="Helical" evidence="8">
    <location>
        <begin position="71"/>
        <end position="87"/>
    </location>
</feature>
<evidence type="ECO:0000256" key="6">
    <source>
        <dbReference type="ARBA" id="ARBA00022989"/>
    </source>
</evidence>
<accession>A0A427YL12</accession>
<dbReference type="PANTHER" id="PTHR20661">
    <property type="entry name" value="PHOSPHATIDYLINOSITOL-GLYCAN BIOSYNTHESIS CLASS W PROTEIN"/>
    <property type="match status" value="1"/>
</dbReference>
<keyword evidence="5 8" id="KW-0812">Transmembrane</keyword>
<dbReference type="EMBL" id="RSCD01000007">
    <property type="protein sequence ID" value="RSH91756.1"/>
    <property type="molecule type" value="Genomic_DNA"/>
</dbReference>
<evidence type="ECO:0000256" key="5">
    <source>
        <dbReference type="ARBA" id="ARBA00022692"/>
    </source>
</evidence>
<dbReference type="GO" id="GO:0006506">
    <property type="term" value="P:GPI anchor biosynthetic process"/>
    <property type="evidence" value="ECO:0007669"/>
    <property type="project" value="UniProtKB-UniPathway"/>
</dbReference>
<comment type="caution">
    <text evidence="10">The sequence shown here is derived from an EMBL/GenBank/DDBJ whole genome shotgun (WGS) entry which is preliminary data.</text>
</comment>
<dbReference type="PANTHER" id="PTHR20661:SF0">
    <property type="entry name" value="PHOSPHATIDYLINOSITOL-GLYCAN BIOSYNTHESIS CLASS W PROTEIN"/>
    <property type="match status" value="1"/>
</dbReference>
<dbReference type="EC" id="2.3.-.-" evidence="8"/>
<comment type="function">
    <text evidence="8">A acetyltransferase, which acetylates the inositol ring of phosphatidylinositol during biosynthesis of GPI-anchor.</text>
</comment>
<feature type="transmembrane region" description="Helical" evidence="8">
    <location>
        <begin position="474"/>
        <end position="492"/>
    </location>
</feature>
<evidence type="ECO:0000256" key="8">
    <source>
        <dbReference type="RuleBase" id="RU280819"/>
    </source>
</evidence>
<dbReference type="OrthoDB" id="15270at2759"/>
<feature type="compositionally biased region" description="Polar residues" evidence="9">
    <location>
        <begin position="149"/>
        <end position="159"/>
    </location>
</feature>
<evidence type="ECO:0000256" key="4">
    <source>
        <dbReference type="ARBA" id="ARBA00022502"/>
    </source>
</evidence>
<sequence length="584" mass="63858">MAEYKAAKEAFVADNAGASIWSINAVSLFGLTAYALYASAASSRRPSLVFEYLTTVLPLLVGVTIGSTRPILWNLLFAIPVIFNYLVHASSVRSRGLVTPRRPEKQSAGQWLDESDSDEEPAAPANPGAIETSPRIQLPSEIVTEATTTAFSPSASPLTSPVPPSPNLSVIDSPTDGPSKRAWKRRHSPTPSTHTHTAISILPTPETPTTASMTGNARSYPSPQAARTAARRPSPAQDRLPFLSVYRAHMMVMTIHCILAVDFPVFPRWQGKCEDFGTSLMDVGVGSFVFSLGIVSTRSFTSGSSSSAPNILRLTWRSIRKSSPVLLLGLIRVLMVKGTDYPEHVTEYGVHWNFFFTLGLLPVFGNLLWPIRQRFLRWSIMALLVSGVHQLVLSLTFLQTWTLSSTRIGLVGMNKEGIVSLPGYLAIYLLGLATGEHILRTASPPDVKKAVSETPEQHAQSQYRKRRTELGLELFGYAVAWWCALGLCRAMGMEVSRRLANLAYVLWTASFNSTFLLGYLLVESILVLRPDAPPCPALLEAINANGLIIFLVANLLTGLVNLSIKTIAGVCAFAWTIRKRRIKL</sequence>
<feature type="transmembrane region" description="Helical" evidence="8">
    <location>
        <begin position="350"/>
        <end position="369"/>
    </location>
</feature>
<feature type="region of interest" description="Disordered" evidence="9">
    <location>
        <begin position="96"/>
        <end position="136"/>
    </location>
</feature>
<evidence type="ECO:0000256" key="1">
    <source>
        <dbReference type="ARBA" id="ARBA00004141"/>
    </source>
</evidence>
<keyword evidence="8" id="KW-0256">Endoplasmic reticulum</keyword>
<feature type="transmembrane region" description="Helical" evidence="8">
    <location>
        <begin position="381"/>
        <end position="401"/>
    </location>
</feature>
<feature type="transmembrane region" description="Helical" evidence="8">
    <location>
        <begin position="20"/>
        <end position="37"/>
    </location>
</feature>
<evidence type="ECO:0000256" key="9">
    <source>
        <dbReference type="SAM" id="MobiDB-lite"/>
    </source>
</evidence>
<dbReference type="AlphaFoldDB" id="A0A427YL12"/>
<organism evidence="10 11">
    <name type="scientific">Saitozyma podzolica</name>
    <dbReference type="NCBI Taxonomy" id="1890683"/>
    <lineage>
        <taxon>Eukaryota</taxon>
        <taxon>Fungi</taxon>
        <taxon>Dikarya</taxon>
        <taxon>Basidiomycota</taxon>
        <taxon>Agaricomycotina</taxon>
        <taxon>Tremellomycetes</taxon>
        <taxon>Tremellales</taxon>
        <taxon>Trimorphomycetaceae</taxon>
        <taxon>Saitozyma</taxon>
    </lineage>
</organism>
<protein>
    <recommendedName>
        <fullName evidence="8">GPI-anchored wall transfer protein</fullName>
        <ecNumber evidence="8">2.3.-.-</ecNumber>
    </recommendedName>
</protein>
<proteinExistence type="inferred from homology"/>
<keyword evidence="6 8" id="KW-1133">Transmembrane helix</keyword>
<gene>
    <name evidence="10" type="primary">GWT1</name>
    <name evidence="10" type="ORF">EHS25_009125</name>
</gene>
<keyword evidence="4 8" id="KW-0337">GPI-anchor biosynthesis</keyword>